<protein>
    <submittedName>
        <fullName evidence="3">Histidine kinase</fullName>
    </submittedName>
</protein>
<accession>A0A2T1E7V7</accession>
<comment type="caution">
    <text evidence="3">The sequence shown here is derived from an EMBL/GenBank/DDBJ whole genome shotgun (WGS) entry which is preliminary data.</text>
</comment>
<evidence type="ECO:0000259" key="2">
    <source>
        <dbReference type="PROSITE" id="PS50109"/>
    </source>
</evidence>
<dbReference type="InterPro" id="IPR003594">
    <property type="entry name" value="HATPase_dom"/>
</dbReference>
<gene>
    <name evidence="3" type="ORF">C7B82_12590</name>
</gene>
<dbReference type="GO" id="GO:0016301">
    <property type="term" value="F:kinase activity"/>
    <property type="evidence" value="ECO:0007669"/>
    <property type="project" value="UniProtKB-KW"/>
</dbReference>
<proteinExistence type="predicted"/>
<dbReference type="InterPro" id="IPR036890">
    <property type="entry name" value="HATPase_C_sf"/>
</dbReference>
<evidence type="ECO:0000313" key="4">
    <source>
        <dbReference type="Proteomes" id="UP000239576"/>
    </source>
</evidence>
<sequence length="489" mass="55013">MKLFCHRVPSEYSQSVLPPTLLEGRLQTFHLEATLQELERYDFYLELDCLGTELAHVFEQHPLLPGVVLLEAGQFAGMLSRRRLLEYLIRPHGVELFLQAPLRVLYSYARSDLLLLDGRTPIIMAAQQALRRSPALLGEPIVVQVDPQTYHLLDIHALNIAYWQIRGIETQVRYERTQVQLIQSDKMASLGRLVDGVAHEILDPVSFIWGNLSHVSTYSDSLLQLLSAYEAHSGNLSDELVQLREEVEIDYLREDLPRTIASIRTGADRLSKLASSLQNFCHIDEVYPKPADLHELIDSILLLLKSRLTSDIRVVKHYGHLPPVLCFAGQLHQVFMNILSHAVDALIDQAVNRQLKQDFEAKPHPPSYIAKPTIAITTEIRTTIVDGKPSRWIAIRIADNGPGLAVEDQARILESFSVKKRAEKETSLAVSYQIITAKHGGKFELRSRHATSEEPQTATDGAPCNMLSKALSEQHFATGTEFELLLPLA</sequence>
<dbReference type="InterPro" id="IPR005467">
    <property type="entry name" value="His_kinase_dom"/>
</dbReference>
<reference evidence="3 4" key="2">
    <citation type="submission" date="2018-03" db="EMBL/GenBank/DDBJ databases">
        <title>The ancient ancestry and fast evolution of plastids.</title>
        <authorList>
            <person name="Moore K.R."/>
            <person name="Magnabosco C."/>
            <person name="Momper L."/>
            <person name="Gold D.A."/>
            <person name="Bosak T."/>
            <person name="Fournier G.P."/>
        </authorList>
    </citation>
    <scope>NUCLEOTIDE SEQUENCE [LARGE SCALE GENOMIC DNA]</scope>
    <source>
        <strain evidence="3 4">ULC18</strain>
    </source>
</reference>
<dbReference type="SUPFAM" id="SSF55874">
    <property type="entry name" value="ATPase domain of HSP90 chaperone/DNA topoisomerase II/histidine kinase"/>
    <property type="match status" value="1"/>
</dbReference>
<dbReference type="PANTHER" id="PTHR43065:SF50">
    <property type="entry name" value="HISTIDINE KINASE"/>
    <property type="match status" value="1"/>
</dbReference>
<organism evidence="3 4">
    <name type="scientific">Stenomitos frigidus ULC18</name>
    <dbReference type="NCBI Taxonomy" id="2107698"/>
    <lineage>
        <taxon>Bacteria</taxon>
        <taxon>Bacillati</taxon>
        <taxon>Cyanobacteriota</taxon>
        <taxon>Cyanophyceae</taxon>
        <taxon>Leptolyngbyales</taxon>
        <taxon>Leptolyngbyaceae</taxon>
        <taxon>Stenomitos</taxon>
    </lineage>
</organism>
<dbReference type="RefSeq" id="WP_106256647.1">
    <property type="nucleotide sequence ID" value="NZ_CAWNSW010000107.1"/>
</dbReference>
<dbReference type="Pfam" id="PF02518">
    <property type="entry name" value="HATPase_c"/>
    <property type="match status" value="1"/>
</dbReference>
<dbReference type="OrthoDB" id="9773246at2"/>
<evidence type="ECO:0000256" key="1">
    <source>
        <dbReference type="ARBA" id="ARBA00022777"/>
    </source>
</evidence>
<keyword evidence="1 3" id="KW-0808">Transferase</keyword>
<name>A0A2T1E7V7_9CYAN</name>
<feature type="domain" description="Histidine kinase" evidence="2">
    <location>
        <begin position="196"/>
        <end position="489"/>
    </location>
</feature>
<evidence type="ECO:0000313" key="3">
    <source>
        <dbReference type="EMBL" id="PSB28821.1"/>
    </source>
</evidence>
<dbReference type="Gene3D" id="1.10.287.130">
    <property type="match status" value="1"/>
</dbReference>
<keyword evidence="1 3" id="KW-0418">Kinase</keyword>
<dbReference type="Gene3D" id="3.30.565.10">
    <property type="entry name" value="Histidine kinase-like ATPase, C-terminal domain"/>
    <property type="match status" value="1"/>
</dbReference>
<dbReference type="EMBL" id="PVWK01000073">
    <property type="protein sequence ID" value="PSB28821.1"/>
    <property type="molecule type" value="Genomic_DNA"/>
</dbReference>
<dbReference type="PANTHER" id="PTHR43065">
    <property type="entry name" value="SENSOR HISTIDINE KINASE"/>
    <property type="match status" value="1"/>
</dbReference>
<keyword evidence="4" id="KW-1185">Reference proteome</keyword>
<reference evidence="4" key="1">
    <citation type="submission" date="2018-02" db="EMBL/GenBank/DDBJ databases">
        <authorList>
            <person name="Moore K."/>
            <person name="Momper L."/>
        </authorList>
    </citation>
    <scope>NUCLEOTIDE SEQUENCE [LARGE SCALE GENOMIC DNA]</scope>
    <source>
        <strain evidence="4">ULC18</strain>
    </source>
</reference>
<dbReference type="Proteomes" id="UP000239576">
    <property type="component" value="Unassembled WGS sequence"/>
</dbReference>
<dbReference type="PROSITE" id="PS50109">
    <property type="entry name" value="HIS_KIN"/>
    <property type="match status" value="1"/>
</dbReference>
<dbReference type="AlphaFoldDB" id="A0A2T1E7V7"/>